<sequence>MSKHAPSISTSLDVYIPSIFELVFTGLPILKARANGSIKERHRIAWPFN</sequence>
<proteinExistence type="predicted"/>
<dbReference type="EMBL" id="GBXM01042733">
    <property type="protein sequence ID" value="JAH65844.1"/>
    <property type="molecule type" value="Transcribed_RNA"/>
</dbReference>
<organism evidence="1">
    <name type="scientific">Anguilla anguilla</name>
    <name type="common">European freshwater eel</name>
    <name type="synonym">Muraena anguilla</name>
    <dbReference type="NCBI Taxonomy" id="7936"/>
    <lineage>
        <taxon>Eukaryota</taxon>
        <taxon>Metazoa</taxon>
        <taxon>Chordata</taxon>
        <taxon>Craniata</taxon>
        <taxon>Vertebrata</taxon>
        <taxon>Euteleostomi</taxon>
        <taxon>Actinopterygii</taxon>
        <taxon>Neopterygii</taxon>
        <taxon>Teleostei</taxon>
        <taxon>Anguilliformes</taxon>
        <taxon>Anguillidae</taxon>
        <taxon>Anguilla</taxon>
    </lineage>
</organism>
<name>A0A0E9UJ10_ANGAN</name>
<accession>A0A0E9UJ10</accession>
<protein>
    <submittedName>
        <fullName evidence="1">Uncharacterized protein</fullName>
    </submittedName>
</protein>
<dbReference type="AlphaFoldDB" id="A0A0E9UJ10"/>
<reference evidence="1" key="2">
    <citation type="journal article" date="2015" name="Fish Shellfish Immunol.">
        <title>Early steps in the European eel (Anguilla anguilla)-Vibrio vulnificus interaction in the gills: Role of the RtxA13 toxin.</title>
        <authorList>
            <person name="Callol A."/>
            <person name="Pajuelo D."/>
            <person name="Ebbesson L."/>
            <person name="Teles M."/>
            <person name="MacKenzie S."/>
            <person name="Amaro C."/>
        </authorList>
    </citation>
    <scope>NUCLEOTIDE SEQUENCE</scope>
</reference>
<reference evidence="1" key="1">
    <citation type="submission" date="2014-11" db="EMBL/GenBank/DDBJ databases">
        <authorList>
            <person name="Amaro Gonzalez C."/>
        </authorList>
    </citation>
    <scope>NUCLEOTIDE SEQUENCE</scope>
</reference>
<evidence type="ECO:0000313" key="1">
    <source>
        <dbReference type="EMBL" id="JAH65844.1"/>
    </source>
</evidence>